<dbReference type="STRING" id="194963.SAMCFNEI73_Ch1331"/>
<evidence type="ECO:0000256" key="12">
    <source>
        <dbReference type="ARBA" id="ARBA00055242"/>
    </source>
</evidence>
<dbReference type="Proteomes" id="UP000182306">
    <property type="component" value="Chromosome"/>
</dbReference>
<dbReference type="InterPro" id="IPR036280">
    <property type="entry name" value="Multihaem_cyt_sf"/>
</dbReference>
<sequence length="233" mass="26349">MARIKRVLLWVWKVLTTPAANLSLAFLTLGGFVGGVIFWGAFNTALELTNTETFCVSCHEMRTNVYEELTRTIHFSNRSGVRASCPDCHVPHEWTDKIARKMQASKEVWGKIFGTINTREKFLNHRLELAKHEWARLKANDSLECRNCHSSAAMDLSKQTQRAAEIHTRYLLPGKATCIDCHKGIAHELPNMQGVEPGWKLPPELEGETLPSTSAIDELKRAMNDIHRTALEN</sequence>
<keyword evidence="11" id="KW-0472">Membrane</keyword>
<evidence type="ECO:0000256" key="14">
    <source>
        <dbReference type="PIRSR" id="PIRSR000013-1"/>
    </source>
</evidence>
<comment type="subcellular location">
    <subcellularLocation>
        <location evidence="1">Cell membrane</location>
        <topology evidence="1">Single-pass membrane protein</topology>
    </subcellularLocation>
</comment>
<evidence type="ECO:0000256" key="11">
    <source>
        <dbReference type="ARBA" id="ARBA00023136"/>
    </source>
</evidence>
<feature type="binding site" description="covalent" evidence="14">
    <location>
        <position position="145"/>
    </location>
    <ligand>
        <name>heme</name>
        <dbReference type="ChEBI" id="CHEBI:30413"/>
        <label>3</label>
    </ligand>
</feature>
<evidence type="ECO:0000313" key="17">
    <source>
        <dbReference type="Proteomes" id="UP000182306"/>
    </source>
</evidence>
<comment type="similarity">
    <text evidence="2">Belongs to the NapC/NirT/NrfH family.</text>
</comment>
<name>A0A1L3LKN0_9HYPH</name>
<evidence type="ECO:0000256" key="6">
    <source>
        <dbReference type="ARBA" id="ARBA00022692"/>
    </source>
</evidence>
<feature type="binding site" description="covalent" evidence="14">
    <location>
        <position position="55"/>
    </location>
    <ligand>
        <name>heme</name>
        <dbReference type="ChEBI" id="CHEBI:30413"/>
        <label>1</label>
    </ligand>
</feature>
<dbReference type="InterPro" id="IPR038266">
    <property type="entry name" value="NapC/NirT_cytc_sf"/>
</dbReference>
<dbReference type="RefSeq" id="WP_064252138.1">
    <property type="nucleotide sequence ID" value="NZ_CP013107.1"/>
</dbReference>
<comment type="PTM">
    <text evidence="13">Binds 4 heme groups per subunit.</text>
</comment>
<feature type="binding site" description="axial binding residue" evidence="15">
    <location>
        <position position="182"/>
    </location>
    <ligand>
        <name>heme</name>
        <dbReference type="ChEBI" id="CHEBI:30413"/>
        <label>4</label>
    </ligand>
    <ligandPart>
        <name>Fe</name>
        <dbReference type="ChEBI" id="CHEBI:18248"/>
    </ligandPart>
</feature>
<evidence type="ECO:0000256" key="1">
    <source>
        <dbReference type="ARBA" id="ARBA00004162"/>
    </source>
</evidence>
<evidence type="ECO:0000256" key="10">
    <source>
        <dbReference type="ARBA" id="ARBA00023004"/>
    </source>
</evidence>
<reference evidence="16 17" key="1">
    <citation type="submission" date="2015-10" db="EMBL/GenBank/DDBJ databases">
        <title>Genomic differences between typical nodule nitrogen-fixing rhizobial strains and those coming from bean seeds.</title>
        <authorList>
            <person name="Peralta H."/>
            <person name="Aguilar-Vera A."/>
            <person name="Diaz R."/>
            <person name="Mora Y."/>
            <person name="Martinez-Batallar G."/>
            <person name="Salazar E."/>
            <person name="Vargas-Lagunas C."/>
            <person name="Encarnacion S."/>
            <person name="Girard L."/>
            <person name="Mora J."/>
        </authorList>
    </citation>
    <scope>NUCLEOTIDE SEQUENCE [LARGE SCALE GENOMIC DNA]</scope>
    <source>
        <strain evidence="16 17">CFNEI 73</strain>
    </source>
</reference>
<feature type="binding site" description="covalent" evidence="14">
    <location>
        <position position="58"/>
    </location>
    <ligand>
        <name>heme</name>
        <dbReference type="ChEBI" id="CHEBI:30413"/>
        <label>1</label>
    </ligand>
</feature>
<dbReference type="Gene3D" id="1.10.3820.10">
    <property type="entry name" value="Di-heme elbow motif domain"/>
    <property type="match status" value="1"/>
</dbReference>
<keyword evidence="8 13" id="KW-0249">Electron transport</keyword>
<organism evidence="16 17">
    <name type="scientific">Sinorhizobium americanum</name>
    <dbReference type="NCBI Taxonomy" id="194963"/>
    <lineage>
        <taxon>Bacteria</taxon>
        <taxon>Pseudomonadati</taxon>
        <taxon>Pseudomonadota</taxon>
        <taxon>Alphaproteobacteria</taxon>
        <taxon>Hyphomicrobiales</taxon>
        <taxon>Rhizobiaceae</taxon>
        <taxon>Sinorhizobium/Ensifer group</taxon>
        <taxon>Sinorhizobium</taxon>
    </lineage>
</organism>
<dbReference type="GO" id="GO:0019333">
    <property type="term" value="P:denitrification pathway"/>
    <property type="evidence" value="ECO:0007669"/>
    <property type="project" value="InterPro"/>
</dbReference>
<dbReference type="GO" id="GO:0005886">
    <property type="term" value="C:plasma membrane"/>
    <property type="evidence" value="ECO:0007669"/>
    <property type="project" value="UniProtKB-SubCell"/>
</dbReference>
<feature type="binding site" description="axial binding residue" evidence="15">
    <location>
        <position position="107"/>
    </location>
    <ligand>
        <name>heme</name>
        <dbReference type="ChEBI" id="CHEBI:30413"/>
        <label>1</label>
    </ligand>
    <ligandPart>
        <name>Fe</name>
        <dbReference type="ChEBI" id="CHEBI:18248"/>
    </ligandPart>
</feature>
<dbReference type="EMBL" id="CP013107">
    <property type="protein sequence ID" value="APG90641.1"/>
    <property type="molecule type" value="Genomic_DNA"/>
</dbReference>
<dbReference type="KEGG" id="same:SAMCFNEI73_Ch1331"/>
<dbReference type="InterPro" id="IPR051174">
    <property type="entry name" value="Cytochrome_c-type_ET"/>
</dbReference>
<dbReference type="InterPro" id="IPR005126">
    <property type="entry name" value="NapC/NirT_cyt_c_N"/>
</dbReference>
<gene>
    <name evidence="16" type="primary">napC</name>
    <name evidence="16" type="ORF">SAMCFNEI73_Ch1331</name>
</gene>
<proteinExistence type="inferred from homology"/>
<feature type="binding site" description="covalent" evidence="14">
    <location>
        <position position="88"/>
    </location>
    <ligand>
        <name>heme</name>
        <dbReference type="ChEBI" id="CHEBI:30413"/>
        <label>2</label>
    </ligand>
</feature>
<dbReference type="PIRSF" id="PIRSF000013">
    <property type="entry name" value="4_hem_cytochrm_NapC"/>
    <property type="match status" value="1"/>
</dbReference>
<protein>
    <recommendedName>
        <fullName evidence="13">Cytochrome c-type protein</fullName>
    </recommendedName>
</protein>
<comment type="function">
    <text evidence="12">Mediates electron flow from quinones to the NapAB complex.</text>
</comment>
<evidence type="ECO:0000256" key="15">
    <source>
        <dbReference type="PIRSR" id="PIRSR000013-2"/>
    </source>
</evidence>
<comment type="cofactor">
    <cofactor evidence="14">
        <name>heme</name>
        <dbReference type="ChEBI" id="CHEBI:30413"/>
    </cofactor>
    <text evidence="14">Binds 4 heme groups per subunit.</text>
</comment>
<dbReference type="OrthoDB" id="7360653at2"/>
<dbReference type="GO" id="GO:0046872">
    <property type="term" value="F:metal ion binding"/>
    <property type="evidence" value="ECO:0007669"/>
    <property type="project" value="UniProtKB-KW"/>
</dbReference>
<dbReference type="InterPro" id="IPR024717">
    <property type="entry name" value="NapC/NirT/NrfH"/>
</dbReference>
<dbReference type="PANTHER" id="PTHR30333:SF1">
    <property type="entry name" value="CYTOCHROME C-TYPE PROTEIN NAPC"/>
    <property type="match status" value="1"/>
</dbReference>
<evidence type="ECO:0000256" key="13">
    <source>
        <dbReference type="PIRNR" id="PIRNR000013"/>
    </source>
</evidence>
<keyword evidence="9" id="KW-1133">Transmembrane helix</keyword>
<evidence type="ECO:0000256" key="3">
    <source>
        <dbReference type="ARBA" id="ARBA00022448"/>
    </source>
</evidence>
<feature type="binding site" description="axial binding residue" evidence="15">
    <location>
        <position position="149"/>
    </location>
    <ligand>
        <name>heme</name>
        <dbReference type="ChEBI" id="CHEBI:30413"/>
        <label>3</label>
    </ligand>
    <ligandPart>
        <name>Fe</name>
        <dbReference type="ChEBI" id="CHEBI:18248"/>
    </ligandPart>
</feature>
<keyword evidence="7 13" id="KW-0479">Metal-binding</keyword>
<feature type="binding site" description="axial binding residue" evidence="15">
    <location>
        <position position="89"/>
    </location>
    <ligand>
        <name>heme</name>
        <dbReference type="ChEBI" id="CHEBI:30413"/>
        <label>2</label>
    </ligand>
    <ligandPart>
        <name>Fe</name>
        <dbReference type="ChEBI" id="CHEBI:18248"/>
    </ligandPart>
</feature>
<feature type="binding site" description="covalent" evidence="14">
    <location>
        <position position="85"/>
    </location>
    <ligand>
        <name>heme</name>
        <dbReference type="ChEBI" id="CHEBI:30413"/>
        <label>2</label>
    </ligand>
</feature>
<dbReference type="NCBIfam" id="TIGR02161">
    <property type="entry name" value="napC_nirT"/>
    <property type="match status" value="1"/>
</dbReference>
<accession>A0A1L3LKN0</accession>
<evidence type="ECO:0000256" key="9">
    <source>
        <dbReference type="ARBA" id="ARBA00022989"/>
    </source>
</evidence>
<feature type="binding site" description="axial binding residue" evidence="15">
    <location>
        <position position="61"/>
    </location>
    <ligand>
        <name>heme</name>
        <dbReference type="ChEBI" id="CHEBI:30413"/>
        <label>1</label>
    </ligand>
    <ligandPart>
        <name>Fe</name>
        <dbReference type="ChEBI" id="CHEBI:18248"/>
    </ligandPart>
</feature>
<keyword evidence="6" id="KW-0812">Transmembrane</keyword>
<keyword evidence="3 13" id="KW-0813">Transport</keyword>
<keyword evidence="5 13" id="KW-0349">Heme</keyword>
<dbReference type="GO" id="GO:0009055">
    <property type="term" value="F:electron transfer activity"/>
    <property type="evidence" value="ECO:0007669"/>
    <property type="project" value="TreeGrafter"/>
</dbReference>
<evidence type="ECO:0000313" key="16">
    <source>
        <dbReference type="EMBL" id="APG90641.1"/>
    </source>
</evidence>
<keyword evidence="10 13" id="KW-0408">Iron</keyword>
<dbReference type="FunFam" id="1.10.3820.10:FF:000001">
    <property type="entry name" value="Cytochrome c-type protein"/>
    <property type="match status" value="1"/>
</dbReference>
<evidence type="ECO:0000256" key="8">
    <source>
        <dbReference type="ARBA" id="ARBA00022982"/>
    </source>
</evidence>
<dbReference type="AlphaFoldDB" id="A0A1L3LKN0"/>
<keyword evidence="17" id="KW-1185">Reference proteome</keyword>
<dbReference type="Pfam" id="PF03264">
    <property type="entry name" value="Cytochrom_NNT"/>
    <property type="match status" value="1"/>
</dbReference>
<dbReference type="GO" id="GO:0009061">
    <property type="term" value="P:anaerobic respiration"/>
    <property type="evidence" value="ECO:0007669"/>
    <property type="project" value="TreeGrafter"/>
</dbReference>
<feature type="binding site" description="covalent" evidence="14">
    <location>
        <position position="181"/>
    </location>
    <ligand>
        <name>heme</name>
        <dbReference type="ChEBI" id="CHEBI:30413"/>
        <label>4</label>
    </ligand>
</feature>
<feature type="binding site" description="axial binding residue" evidence="15">
    <location>
        <position position="187"/>
    </location>
    <ligand>
        <name>heme</name>
        <dbReference type="ChEBI" id="CHEBI:30413"/>
        <label>2</label>
    </ligand>
    <ligandPart>
        <name>Fe</name>
        <dbReference type="ChEBI" id="CHEBI:18248"/>
    </ligandPart>
</feature>
<evidence type="ECO:0000256" key="7">
    <source>
        <dbReference type="ARBA" id="ARBA00022723"/>
    </source>
</evidence>
<dbReference type="InterPro" id="IPR011885">
    <property type="entry name" value="NO3Rdtase_cyt_c_NapC/NirT"/>
</dbReference>
<evidence type="ECO:0000256" key="2">
    <source>
        <dbReference type="ARBA" id="ARBA00007395"/>
    </source>
</evidence>
<dbReference type="SUPFAM" id="SSF48695">
    <property type="entry name" value="Multiheme cytochromes"/>
    <property type="match status" value="1"/>
</dbReference>
<dbReference type="PANTHER" id="PTHR30333">
    <property type="entry name" value="CYTOCHROME C-TYPE PROTEIN"/>
    <property type="match status" value="1"/>
</dbReference>
<feature type="binding site" description="covalent" evidence="14">
    <location>
        <position position="148"/>
    </location>
    <ligand>
        <name>heme</name>
        <dbReference type="ChEBI" id="CHEBI:30413"/>
        <label>3</label>
    </ligand>
</feature>
<evidence type="ECO:0000256" key="4">
    <source>
        <dbReference type="ARBA" id="ARBA00022475"/>
    </source>
</evidence>
<keyword evidence="4" id="KW-1003">Cell membrane</keyword>
<dbReference type="GO" id="GO:0020037">
    <property type="term" value="F:heme binding"/>
    <property type="evidence" value="ECO:0007669"/>
    <property type="project" value="InterPro"/>
</dbReference>
<feature type="binding site" description="covalent" evidence="14">
    <location>
        <position position="178"/>
    </location>
    <ligand>
        <name>heme</name>
        <dbReference type="ChEBI" id="CHEBI:30413"/>
        <label>4</label>
    </ligand>
</feature>
<evidence type="ECO:0000256" key="5">
    <source>
        <dbReference type="ARBA" id="ARBA00022617"/>
    </source>
</evidence>